<evidence type="ECO:0000256" key="3">
    <source>
        <dbReference type="ARBA" id="ARBA00023125"/>
    </source>
</evidence>
<evidence type="ECO:0000256" key="2">
    <source>
        <dbReference type="ARBA" id="ARBA00023015"/>
    </source>
</evidence>
<dbReference type="Pfam" id="PF00126">
    <property type="entry name" value="HTH_1"/>
    <property type="match status" value="1"/>
</dbReference>
<dbReference type="SUPFAM" id="SSF46785">
    <property type="entry name" value="Winged helix' DNA-binding domain"/>
    <property type="match status" value="1"/>
</dbReference>
<dbReference type="Gene3D" id="1.10.10.10">
    <property type="entry name" value="Winged helix-like DNA-binding domain superfamily/Winged helix DNA-binding domain"/>
    <property type="match status" value="1"/>
</dbReference>
<dbReference type="PRINTS" id="PR00039">
    <property type="entry name" value="HTHLYSR"/>
</dbReference>
<keyword evidence="4" id="KW-0804">Transcription</keyword>
<dbReference type="RefSeq" id="WP_184967145.1">
    <property type="nucleotide sequence ID" value="NZ_JACHIN010000008.1"/>
</dbReference>
<organism evidence="6 7">
    <name type="scientific">Nonomuraea endophytica</name>
    <dbReference type="NCBI Taxonomy" id="714136"/>
    <lineage>
        <taxon>Bacteria</taxon>
        <taxon>Bacillati</taxon>
        <taxon>Actinomycetota</taxon>
        <taxon>Actinomycetes</taxon>
        <taxon>Streptosporangiales</taxon>
        <taxon>Streptosporangiaceae</taxon>
        <taxon>Nonomuraea</taxon>
    </lineage>
</organism>
<reference evidence="6 7" key="1">
    <citation type="submission" date="2020-08" db="EMBL/GenBank/DDBJ databases">
        <title>Genomic Encyclopedia of Type Strains, Phase IV (KMG-IV): sequencing the most valuable type-strain genomes for metagenomic binning, comparative biology and taxonomic classification.</title>
        <authorList>
            <person name="Goeker M."/>
        </authorList>
    </citation>
    <scope>NUCLEOTIDE SEQUENCE [LARGE SCALE GENOMIC DNA]</scope>
    <source>
        <strain evidence="6 7">DSM 45385</strain>
    </source>
</reference>
<evidence type="ECO:0000256" key="1">
    <source>
        <dbReference type="ARBA" id="ARBA00009437"/>
    </source>
</evidence>
<accession>A0A7W8A7N7</accession>
<dbReference type="AlphaFoldDB" id="A0A7W8A7N7"/>
<keyword evidence="7" id="KW-1185">Reference proteome</keyword>
<dbReference type="Pfam" id="PF03466">
    <property type="entry name" value="LysR_substrate"/>
    <property type="match status" value="1"/>
</dbReference>
<dbReference type="InterPro" id="IPR005119">
    <property type="entry name" value="LysR_subst-bd"/>
</dbReference>
<dbReference type="PROSITE" id="PS50931">
    <property type="entry name" value="HTH_LYSR"/>
    <property type="match status" value="1"/>
</dbReference>
<dbReference type="GO" id="GO:0032993">
    <property type="term" value="C:protein-DNA complex"/>
    <property type="evidence" value="ECO:0007669"/>
    <property type="project" value="TreeGrafter"/>
</dbReference>
<dbReference type="Gene3D" id="3.40.190.10">
    <property type="entry name" value="Periplasmic binding protein-like II"/>
    <property type="match status" value="2"/>
</dbReference>
<dbReference type="SUPFAM" id="SSF53850">
    <property type="entry name" value="Periplasmic binding protein-like II"/>
    <property type="match status" value="1"/>
</dbReference>
<evidence type="ECO:0000259" key="5">
    <source>
        <dbReference type="PROSITE" id="PS50931"/>
    </source>
</evidence>
<dbReference type="CDD" id="cd08414">
    <property type="entry name" value="PBP2_LTTR_aromatics_like"/>
    <property type="match status" value="1"/>
</dbReference>
<evidence type="ECO:0000313" key="6">
    <source>
        <dbReference type="EMBL" id="MBB5080569.1"/>
    </source>
</evidence>
<dbReference type="GO" id="GO:0003677">
    <property type="term" value="F:DNA binding"/>
    <property type="evidence" value="ECO:0007669"/>
    <property type="project" value="UniProtKB-KW"/>
</dbReference>
<comment type="caution">
    <text evidence="6">The sequence shown here is derived from an EMBL/GenBank/DDBJ whole genome shotgun (WGS) entry which is preliminary data.</text>
</comment>
<keyword evidence="2" id="KW-0805">Transcription regulation</keyword>
<gene>
    <name evidence="6" type="ORF">HNR40_006056</name>
</gene>
<evidence type="ECO:0000256" key="4">
    <source>
        <dbReference type="ARBA" id="ARBA00023163"/>
    </source>
</evidence>
<dbReference type="PANTHER" id="PTHR30346">
    <property type="entry name" value="TRANSCRIPTIONAL DUAL REGULATOR HCAR-RELATED"/>
    <property type="match status" value="1"/>
</dbReference>
<feature type="domain" description="HTH lysR-type" evidence="5">
    <location>
        <begin position="3"/>
        <end position="60"/>
    </location>
</feature>
<proteinExistence type="inferred from homology"/>
<dbReference type="InterPro" id="IPR036388">
    <property type="entry name" value="WH-like_DNA-bd_sf"/>
</dbReference>
<dbReference type="GO" id="GO:0003700">
    <property type="term" value="F:DNA-binding transcription factor activity"/>
    <property type="evidence" value="ECO:0007669"/>
    <property type="project" value="InterPro"/>
</dbReference>
<sequence length="318" mass="34130">MSLELRHLRTVCAIADAGSLTKAAAALGTSQPALTAQLQRIERALGGKLFVRGRQGVVPTALGEYVLERSRLLLMGMDELVRGAAAHPQGEVRLGGVAGPILPGLIERLGGDQVSSFTDDSPRLLCDLVAAGRLDAAVVADYREHELRPPTPLRCEVIAEEPVFIALPERHPLAVRAEIGLAELAGESFVLAPPDGGGWPECFLLACVRAGFAPRTPHKASDGWVIREMVTAGGAVAPCRATFAESPGLVIRPLAGTPLTMRHLLVWHPDGPLAERAGEVRRLAAEIFAAHARERPKYVGWLGLRRESDDARPDRRRP</sequence>
<name>A0A7W8A7N7_9ACTN</name>
<protein>
    <submittedName>
        <fullName evidence="6">DNA-binding transcriptional LysR family regulator</fullName>
    </submittedName>
</protein>
<keyword evidence="3 6" id="KW-0238">DNA-binding</keyword>
<dbReference type="InterPro" id="IPR036390">
    <property type="entry name" value="WH_DNA-bd_sf"/>
</dbReference>
<dbReference type="EMBL" id="JACHIN010000008">
    <property type="protein sequence ID" value="MBB5080569.1"/>
    <property type="molecule type" value="Genomic_DNA"/>
</dbReference>
<dbReference type="InterPro" id="IPR000847">
    <property type="entry name" value="LysR_HTH_N"/>
</dbReference>
<evidence type="ECO:0000313" key="7">
    <source>
        <dbReference type="Proteomes" id="UP000568380"/>
    </source>
</evidence>
<comment type="similarity">
    <text evidence="1">Belongs to the LysR transcriptional regulatory family.</text>
</comment>
<dbReference type="Proteomes" id="UP000568380">
    <property type="component" value="Unassembled WGS sequence"/>
</dbReference>
<dbReference type="PANTHER" id="PTHR30346:SF30">
    <property type="entry name" value="SMALL NEUTRAL PROTEASE REGULATORY PROTEIN"/>
    <property type="match status" value="1"/>
</dbReference>